<dbReference type="InParanoid" id="J9DN81"/>
<reference evidence="3" key="2">
    <citation type="submission" date="2015-07" db="EMBL/GenBank/DDBJ databases">
        <title>Contrasting host-pathogen interactions and genome evolution in two generalist and specialist microsporidian pathogens of mosquitoes.</title>
        <authorList>
            <consortium name="The Broad Institute Genomics Platform"/>
            <consortium name="The Broad Institute Genome Sequencing Center for Infectious Disease"/>
            <person name="Cuomo C.A."/>
            <person name="Sanscrainte N.D."/>
            <person name="Goldberg J.M."/>
            <person name="Heiman D."/>
            <person name="Young S."/>
            <person name="Zeng Q."/>
            <person name="Becnel J.J."/>
            <person name="Birren B.W."/>
        </authorList>
    </citation>
    <scope>NUCLEOTIDE SEQUENCE [LARGE SCALE GENOMIC DNA]</scope>
    <source>
        <strain evidence="3">USNM 41457</strain>
    </source>
</reference>
<feature type="region of interest" description="Disordered" evidence="1">
    <location>
        <begin position="129"/>
        <end position="163"/>
    </location>
</feature>
<evidence type="ECO:0000313" key="2">
    <source>
        <dbReference type="EMBL" id="EJW03995.1"/>
    </source>
</evidence>
<organism evidence="2 3">
    <name type="scientific">Edhazardia aedis (strain USNM 41457)</name>
    <name type="common">Microsporidian parasite</name>
    <dbReference type="NCBI Taxonomy" id="1003232"/>
    <lineage>
        <taxon>Eukaryota</taxon>
        <taxon>Fungi</taxon>
        <taxon>Fungi incertae sedis</taxon>
        <taxon>Microsporidia</taxon>
        <taxon>Edhazardia</taxon>
    </lineage>
</organism>
<name>J9DN81_EDHAE</name>
<dbReference type="EMBL" id="AFBI03000026">
    <property type="protein sequence ID" value="EJW03995.1"/>
    <property type="molecule type" value="Genomic_DNA"/>
</dbReference>
<reference evidence="2 3" key="1">
    <citation type="submission" date="2011-08" db="EMBL/GenBank/DDBJ databases">
        <authorList>
            <person name="Liu Z.J."/>
            <person name="Shi F.L."/>
            <person name="Lu J.Q."/>
            <person name="Li M."/>
            <person name="Wang Z.L."/>
        </authorList>
    </citation>
    <scope>NUCLEOTIDE SEQUENCE [LARGE SCALE GENOMIC DNA]</scope>
    <source>
        <strain evidence="2 3">USNM 41457</strain>
    </source>
</reference>
<proteinExistence type="predicted"/>
<keyword evidence="3" id="KW-1185">Reference proteome</keyword>
<feature type="compositionally biased region" description="Basic and acidic residues" evidence="1">
    <location>
        <begin position="141"/>
        <end position="163"/>
    </location>
</feature>
<dbReference type="HOGENOM" id="CLU_571102_0_0_1"/>
<comment type="caution">
    <text evidence="2">The sequence shown here is derived from an EMBL/GenBank/DDBJ whole genome shotgun (WGS) entry which is preliminary data.</text>
</comment>
<accession>J9DN81</accession>
<gene>
    <name evidence="2" type="ORF">EDEG_01706</name>
</gene>
<dbReference type="VEuPathDB" id="MicrosporidiaDB:EDEG_01706"/>
<dbReference type="AlphaFoldDB" id="J9DN81"/>
<dbReference type="OrthoDB" id="2191347at2759"/>
<evidence type="ECO:0000313" key="3">
    <source>
        <dbReference type="Proteomes" id="UP000003163"/>
    </source>
</evidence>
<dbReference type="OMA" id="EIMIINM"/>
<evidence type="ECO:0000256" key="1">
    <source>
        <dbReference type="SAM" id="MobiDB-lite"/>
    </source>
</evidence>
<sequence>MSAAGNYEEFYINQNLYNIERNTETITLDGKKTQCWYVGDMYNTYKKLGVSSKSSFSEFYKILQRNTKFIFTEHNDMNKTVVSLKDKYLEEVVSQIMKQNITTEAVRGKSPFDAIGMLYESDEDDEIFSDSAPVVPSSKKKQTEKNFSRKRDNDHSNSYNKKEPQKLLASKKFDISKIKNYDGYRDMMLTSLDKAPVFSITSFHEIIKSRYGITFDHKTAISYQGKYRRSKLFSYLDECKDIFQKIQMGSVLFYKRIDNQCNFLIDKRKSAHLKAFTNEKTQYHIEILIVNMFMVKTTCEMVHVEKIFEMVYKVPLTKILGGFSFKDFLRKVSSPNMIVKGNVNCIRLTCIPTHHEEYKLYQNEELHQEVLNIEDDICQTKSETLAVENVTVPEVVVPTYNFNIKYSDVFKTKDEKLLAMLDLADYNIPRVLQNKHTVFDTTALISACESDFGIDPLYFAIYTNVKTDGNRTFFNSSF</sequence>
<dbReference type="Proteomes" id="UP000003163">
    <property type="component" value="Unassembled WGS sequence"/>
</dbReference>
<protein>
    <submittedName>
        <fullName evidence="2">Uncharacterized protein</fullName>
    </submittedName>
</protein>